<evidence type="ECO:0000313" key="5">
    <source>
        <dbReference type="EMBL" id="MEX6686991.1"/>
    </source>
</evidence>
<name>A0ABV3ZAU5_9BACT</name>
<dbReference type="InterPro" id="IPR028082">
    <property type="entry name" value="Peripla_BP_I"/>
</dbReference>
<dbReference type="SUPFAM" id="SSF47413">
    <property type="entry name" value="lambda repressor-like DNA-binding domains"/>
    <property type="match status" value="1"/>
</dbReference>
<evidence type="ECO:0000256" key="3">
    <source>
        <dbReference type="ARBA" id="ARBA00023163"/>
    </source>
</evidence>
<evidence type="ECO:0000256" key="1">
    <source>
        <dbReference type="ARBA" id="ARBA00023015"/>
    </source>
</evidence>
<comment type="caution">
    <text evidence="5">The sequence shown here is derived from an EMBL/GenBank/DDBJ whole genome shotgun (WGS) entry which is preliminary data.</text>
</comment>
<dbReference type="SUPFAM" id="SSF53822">
    <property type="entry name" value="Periplasmic binding protein-like I"/>
    <property type="match status" value="1"/>
</dbReference>
<dbReference type="Gene3D" id="3.40.50.2300">
    <property type="match status" value="2"/>
</dbReference>
<evidence type="ECO:0000313" key="6">
    <source>
        <dbReference type="Proteomes" id="UP001560573"/>
    </source>
</evidence>
<gene>
    <name evidence="5" type="ORF">QTN47_05775</name>
</gene>
<keyword evidence="3" id="KW-0804">Transcription</keyword>
<dbReference type="Proteomes" id="UP001560573">
    <property type="component" value="Unassembled WGS sequence"/>
</dbReference>
<keyword evidence="6" id="KW-1185">Reference proteome</keyword>
<dbReference type="InterPro" id="IPR046335">
    <property type="entry name" value="LacI/GalR-like_sensor"/>
</dbReference>
<dbReference type="Gene3D" id="1.10.260.40">
    <property type="entry name" value="lambda repressor-like DNA-binding domains"/>
    <property type="match status" value="1"/>
</dbReference>
<dbReference type="PANTHER" id="PTHR30146">
    <property type="entry name" value="LACI-RELATED TRANSCRIPTIONAL REPRESSOR"/>
    <property type="match status" value="1"/>
</dbReference>
<dbReference type="Pfam" id="PF13377">
    <property type="entry name" value="Peripla_BP_3"/>
    <property type="match status" value="1"/>
</dbReference>
<dbReference type="GO" id="GO:0003677">
    <property type="term" value="F:DNA binding"/>
    <property type="evidence" value="ECO:0007669"/>
    <property type="project" value="UniProtKB-KW"/>
</dbReference>
<keyword evidence="2 5" id="KW-0238">DNA-binding</keyword>
<protein>
    <submittedName>
        <fullName evidence="5">LacI family DNA-binding transcriptional regulator</fullName>
    </submittedName>
</protein>
<organism evidence="5 6">
    <name type="scientific">Danxiaibacter flavus</name>
    <dbReference type="NCBI Taxonomy" id="3049108"/>
    <lineage>
        <taxon>Bacteria</taxon>
        <taxon>Pseudomonadati</taxon>
        <taxon>Bacteroidota</taxon>
        <taxon>Chitinophagia</taxon>
        <taxon>Chitinophagales</taxon>
        <taxon>Chitinophagaceae</taxon>
        <taxon>Danxiaibacter</taxon>
    </lineage>
</organism>
<dbReference type="CDD" id="cd06267">
    <property type="entry name" value="PBP1_LacI_sugar_binding-like"/>
    <property type="match status" value="1"/>
</dbReference>
<accession>A0ABV3ZAU5</accession>
<evidence type="ECO:0000256" key="2">
    <source>
        <dbReference type="ARBA" id="ARBA00023125"/>
    </source>
</evidence>
<dbReference type="InterPro" id="IPR010982">
    <property type="entry name" value="Lambda_DNA-bd_dom_sf"/>
</dbReference>
<keyword evidence="1" id="KW-0805">Transcription regulation</keyword>
<proteinExistence type="predicted"/>
<dbReference type="RefSeq" id="WP_369328394.1">
    <property type="nucleotide sequence ID" value="NZ_JAULBC010000002.1"/>
</dbReference>
<dbReference type="SMART" id="SM00354">
    <property type="entry name" value="HTH_LACI"/>
    <property type="match status" value="1"/>
</dbReference>
<sequence>MKFEAVTIKDIAKALNLSISSVSKALRGSHEISEETKKQVHSYARKMNYKPNPIAQGLRKGKSKSIGVVVTNIDNNFFSQVINGVESVAHKKEYNVVISQTHESYDREVLAVQNFAARSIDGLIISLSAETKKQDHFKKLHDSGLPMVFFDRVANTINTHKVTSNNFLGAYNATRHLIQQGYKRIAHITSANTLSITFERLEGYVKALKDYGYPLDEACIKYCDHGGMLQSEISAALQQLLSMTKMPDAIFTASDRLSTSVFSLLKSKHIKIPQQIAIIGFTNSISADIFDPPLSTISQPAYEMGQTATELLIRLIESRRPVTSFEKIVLDNTLHIRESSRRGEM</sequence>
<dbReference type="EMBL" id="JAULBC010000002">
    <property type="protein sequence ID" value="MEX6686991.1"/>
    <property type="molecule type" value="Genomic_DNA"/>
</dbReference>
<dbReference type="Pfam" id="PF00356">
    <property type="entry name" value="LacI"/>
    <property type="match status" value="1"/>
</dbReference>
<dbReference type="PANTHER" id="PTHR30146:SF109">
    <property type="entry name" value="HTH-TYPE TRANSCRIPTIONAL REGULATOR GALS"/>
    <property type="match status" value="1"/>
</dbReference>
<evidence type="ECO:0000259" key="4">
    <source>
        <dbReference type="PROSITE" id="PS50932"/>
    </source>
</evidence>
<feature type="domain" description="HTH lacI-type" evidence="4">
    <location>
        <begin position="6"/>
        <end position="60"/>
    </location>
</feature>
<reference evidence="5 6" key="1">
    <citation type="submission" date="2023-07" db="EMBL/GenBank/DDBJ databases">
        <authorList>
            <person name="Lian W.-H."/>
        </authorList>
    </citation>
    <scope>NUCLEOTIDE SEQUENCE [LARGE SCALE GENOMIC DNA]</scope>
    <source>
        <strain evidence="5 6">SYSU DXS3180</strain>
    </source>
</reference>
<dbReference type="InterPro" id="IPR000843">
    <property type="entry name" value="HTH_LacI"/>
</dbReference>
<dbReference type="CDD" id="cd01392">
    <property type="entry name" value="HTH_LacI"/>
    <property type="match status" value="1"/>
</dbReference>
<dbReference type="PROSITE" id="PS50932">
    <property type="entry name" value="HTH_LACI_2"/>
    <property type="match status" value="1"/>
</dbReference>